<proteinExistence type="predicted"/>
<evidence type="ECO:0000313" key="2">
    <source>
        <dbReference type="Proteomes" id="UP000241972"/>
    </source>
</evidence>
<accession>A0A2R6BJC5</accession>
<dbReference type="EMBL" id="NEXI01000029">
    <property type="protein sequence ID" value="PSN98588.1"/>
    <property type="molecule type" value="Genomic_DNA"/>
</dbReference>
<dbReference type="AlphaFoldDB" id="A0A2R6BJC5"/>
<protein>
    <submittedName>
        <fullName evidence="1">Uncharacterized protein</fullName>
    </submittedName>
</protein>
<comment type="caution">
    <text evidence="1">The sequence shown here is derived from an EMBL/GenBank/DDBJ whole genome shotgun (WGS) entry which is preliminary data.</text>
</comment>
<name>A0A2R6BJC5_9ARCH</name>
<dbReference type="Proteomes" id="UP000241972">
    <property type="component" value="Unassembled WGS sequence"/>
</dbReference>
<reference evidence="1 2" key="1">
    <citation type="submission" date="2017-04" db="EMBL/GenBank/DDBJ databases">
        <title>Novel microbial lineages endemic to geothermal iron-oxide mats fill important gaps in the evolutionary history of Archaea.</title>
        <authorList>
            <person name="Jay Z.J."/>
            <person name="Beam J.P."/>
            <person name="Dlakic M."/>
            <person name="Rusch D.B."/>
            <person name="Kozubal M.A."/>
            <person name="Inskeep W.P."/>
        </authorList>
    </citation>
    <scope>NUCLEOTIDE SEQUENCE [LARGE SCALE GENOMIC DNA]</scope>
    <source>
        <strain evidence="1">ECH_B_3</strain>
    </source>
</reference>
<gene>
    <name evidence="1" type="ORF">B9Q07_09275</name>
</gene>
<organism evidence="1 2">
    <name type="scientific">Candidatus Marsarchaeota G2 archaeon ECH_B_3</name>
    <dbReference type="NCBI Taxonomy" id="1978161"/>
    <lineage>
        <taxon>Archaea</taxon>
        <taxon>Candidatus Marsarchaeota</taxon>
        <taxon>Candidatus Marsarchaeota group 2</taxon>
    </lineage>
</organism>
<evidence type="ECO:0000313" key="1">
    <source>
        <dbReference type="EMBL" id="PSN98588.1"/>
    </source>
</evidence>
<sequence length="342" mass="37936">MKKVLLCLCLTIAFFAVRLPTIQAYNHSIIATNPSWIFYDKIWAHNTSGIYQNLSYSTIFVSKENEETVKFFAPLVTPFVYWVVKKGGTFTVTNQNNVSLTVSRYLTINETVVKLKPPSKLNDWQLGLMDTDQANCFTGFYVYYEYTGGSFNATLAQEGYGFTIWPGGWTTTNSAGNAFFMQISIAWGNVNSPNEYLALTNPVDSYGWAWSNGRSELSNPPVANITQNVNYELGIQYNSAAMEWQLYAYDSATNSFVLNEYVGYGSSGCLSIGNFGVIAEGSSNSPSQIPDSQQEFTNPAIAPTIYWYSWNSYSNGSPPINICGIGTSTSGYITYVMWCNGG</sequence>